<accession>A0AA39RCM3</accession>
<evidence type="ECO:0000256" key="2">
    <source>
        <dbReference type="SAM" id="SignalP"/>
    </source>
</evidence>
<proteinExistence type="predicted"/>
<name>A0AA39RCM3_ACESA</name>
<evidence type="ECO:0000313" key="4">
    <source>
        <dbReference type="Proteomes" id="UP001168877"/>
    </source>
</evidence>
<evidence type="ECO:0000256" key="1">
    <source>
        <dbReference type="SAM" id="Phobius"/>
    </source>
</evidence>
<feature type="chain" id="PRO_5041325681" evidence="2">
    <location>
        <begin position="25"/>
        <end position="144"/>
    </location>
</feature>
<gene>
    <name evidence="3" type="ORF">LWI29_014376</name>
</gene>
<evidence type="ECO:0000313" key="3">
    <source>
        <dbReference type="EMBL" id="KAK0571336.1"/>
    </source>
</evidence>
<dbReference type="AlphaFoldDB" id="A0AA39RCM3"/>
<dbReference type="Proteomes" id="UP001168877">
    <property type="component" value="Unassembled WGS sequence"/>
</dbReference>
<reference evidence="3" key="1">
    <citation type="journal article" date="2022" name="Plant J.">
        <title>Strategies of tolerance reflected in two North American maple genomes.</title>
        <authorList>
            <person name="McEvoy S.L."/>
            <person name="Sezen U.U."/>
            <person name="Trouern-Trend A."/>
            <person name="McMahon S.M."/>
            <person name="Schaberg P.G."/>
            <person name="Yang J."/>
            <person name="Wegrzyn J.L."/>
            <person name="Swenson N.G."/>
        </authorList>
    </citation>
    <scope>NUCLEOTIDE SEQUENCE</scope>
    <source>
        <strain evidence="3">NS2018</strain>
    </source>
</reference>
<feature type="signal peptide" evidence="2">
    <location>
        <begin position="1"/>
        <end position="24"/>
    </location>
</feature>
<protein>
    <submittedName>
        <fullName evidence="3">Uncharacterized protein</fullName>
    </submittedName>
</protein>
<comment type="caution">
    <text evidence="3">The sequence shown here is derived from an EMBL/GenBank/DDBJ whole genome shotgun (WGS) entry which is preliminary data.</text>
</comment>
<feature type="transmembrane region" description="Helical" evidence="1">
    <location>
        <begin position="68"/>
        <end position="88"/>
    </location>
</feature>
<reference evidence="3" key="2">
    <citation type="submission" date="2023-06" db="EMBL/GenBank/DDBJ databases">
        <authorList>
            <person name="Swenson N.G."/>
            <person name="Wegrzyn J.L."/>
            <person name="Mcevoy S.L."/>
        </authorList>
    </citation>
    <scope>NUCLEOTIDE SEQUENCE</scope>
    <source>
        <strain evidence="3">NS2018</strain>
        <tissue evidence="3">Leaf</tissue>
    </source>
</reference>
<keyword evidence="2" id="KW-0732">Signal</keyword>
<dbReference type="EMBL" id="JAUESC010000388">
    <property type="protein sequence ID" value="KAK0571336.1"/>
    <property type="molecule type" value="Genomic_DNA"/>
</dbReference>
<sequence>MHSSFLPIASLLLSIWGFVALTTAIEFPENLAIWKLKFVCCSMLKQYVLANDFHSNHQFETPYSTLHYFSPIACLLLSTCGFVALITANISRESHSMENGFVCCSASLDKNAIMIFQKNRDRQIAAALVSHRRGFHSTNLKGTH</sequence>
<organism evidence="3 4">
    <name type="scientific">Acer saccharum</name>
    <name type="common">Sugar maple</name>
    <dbReference type="NCBI Taxonomy" id="4024"/>
    <lineage>
        <taxon>Eukaryota</taxon>
        <taxon>Viridiplantae</taxon>
        <taxon>Streptophyta</taxon>
        <taxon>Embryophyta</taxon>
        <taxon>Tracheophyta</taxon>
        <taxon>Spermatophyta</taxon>
        <taxon>Magnoliopsida</taxon>
        <taxon>eudicotyledons</taxon>
        <taxon>Gunneridae</taxon>
        <taxon>Pentapetalae</taxon>
        <taxon>rosids</taxon>
        <taxon>malvids</taxon>
        <taxon>Sapindales</taxon>
        <taxon>Sapindaceae</taxon>
        <taxon>Hippocastanoideae</taxon>
        <taxon>Acereae</taxon>
        <taxon>Acer</taxon>
    </lineage>
</organism>
<keyword evidence="4" id="KW-1185">Reference proteome</keyword>
<keyword evidence="1" id="KW-1133">Transmembrane helix</keyword>
<keyword evidence="1" id="KW-0812">Transmembrane</keyword>
<keyword evidence="1" id="KW-0472">Membrane</keyword>